<feature type="non-terminal residue" evidence="2">
    <location>
        <position position="1"/>
    </location>
</feature>
<evidence type="ECO:0000256" key="1">
    <source>
        <dbReference type="SAM" id="MobiDB-lite"/>
    </source>
</evidence>
<reference evidence="2" key="1">
    <citation type="submission" date="2018-05" db="EMBL/GenBank/DDBJ databases">
        <title>Draft genome of Mucuna pruriens seed.</title>
        <authorList>
            <person name="Nnadi N.E."/>
            <person name="Vos R."/>
            <person name="Hasami M.H."/>
            <person name="Devisetty U.K."/>
            <person name="Aguiy J.C."/>
        </authorList>
    </citation>
    <scope>NUCLEOTIDE SEQUENCE [LARGE SCALE GENOMIC DNA]</scope>
    <source>
        <strain evidence="2">JCA_2017</strain>
    </source>
</reference>
<organism evidence="2 3">
    <name type="scientific">Mucuna pruriens</name>
    <name type="common">Velvet bean</name>
    <name type="synonym">Dolichos pruriens</name>
    <dbReference type="NCBI Taxonomy" id="157652"/>
    <lineage>
        <taxon>Eukaryota</taxon>
        <taxon>Viridiplantae</taxon>
        <taxon>Streptophyta</taxon>
        <taxon>Embryophyta</taxon>
        <taxon>Tracheophyta</taxon>
        <taxon>Spermatophyta</taxon>
        <taxon>Magnoliopsida</taxon>
        <taxon>eudicotyledons</taxon>
        <taxon>Gunneridae</taxon>
        <taxon>Pentapetalae</taxon>
        <taxon>rosids</taxon>
        <taxon>fabids</taxon>
        <taxon>Fabales</taxon>
        <taxon>Fabaceae</taxon>
        <taxon>Papilionoideae</taxon>
        <taxon>50 kb inversion clade</taxon>
        <taxon>NPAAA clade</taxon>
        <taxon>indigoferoid/millettioid clade</taxon>
        <taxon>Phaseoleae</taxon>
        <taxon>Mucuna</taxon>
    </lineage>
</organism>
<dbReference type="EMBL" id="QJKJ01011063">
    <property type="protein sequence ID" value="RDX72113.1"/>
    <property type="molecule type" value="Genomic_DNA"/>
</dbReference>
<accession>A0A371F1N8</accession>
<protein>
    <submittedName>
        <fullName evidence="2">Uncharacterized protein</fullName>
    </submittedName>
</protein>
<evidence type="ECO:0000313" key="3">
    <source>
        <dbReference type="Proteomes" id="UP000257109"/>
    </source>
</evidence>
<sequence length="78" mass="8214">MRLAVGVTRNAGGAVDEDKDHAAEGPCYAEKANAIAWPGLLLVANDGGDGYIEEEECGNELGNESSVKRPQLNLTQVD</sequence>
<dbReference type="AlphaFoldDB" id="A0A371F1N8"/>
<gene>
    <name evidence="2" type="ORF">CR513_48450</name>
</gene>
<comment type="caution">
    <text evidence="2">The sequence shown here is derived from an EMBL/GenBank/DDBJ whole genome shotgun (WGS) entry which is preliminary data.</text>
</comment>
<evidence type="ECO:0000313" key="2">
    <source>
        <dbReference type="EMBL" id="RDX72113.1"/>
    </source>
</evidence>
<proteinExistence type="predicted"/>
<dbReference type="Proteomes" id="UP000257109">
    <property type="component" value="Unassembled WGS sequence"/>
</dbReference>
<keyword evidence="3" id="KW-1185">Reference proteome</keyword>
<feature type="region of interest" description="Disordered" evidence="1">
    <location>
        <begin position="1"/>
        <end position="20"/>
    </location>
</feature>
<feature type="region of interest" description="Disordered" evidence="1">
    <location>
        <begin position="54"/>
        <end position="78"/>
    </location>
</feature>
<name>A0A371F1N8_MUCPR</name>